<dbReference type="SUPFAM" id="SSF57424">
    <property type="entry name" value="LDL receptor-like module"/>
    <property type="match status" value="1"/>
</dbReference>
<evidence type="ECO:0000256" key="2">
    <source>
        <dbReference type="ARBA" id="ARBA00023157"/>
    </source>
</evidence>
<dbReference type="SUPFAM" id="SSF49899">
    <property type="entry name" value="Concanavalin A-like lectins/glucanases"/>
    <property type="match status" value="2"/>
</dbReference>
<dbReference type="InterPro" id="IPR000998">
    <property type="entry name" value="MAM_dom"/>
</dbReference>
<gene>
    <name evidence="5" type="ORF">U0070_020504</name>
</gene>
<dbReference type="PROSITE" id="PS50068">
    <property type="entry name" value="LDLRA_2"/>
    <property type="match status" value="1"/>
</dbReference>
<accession>A0AAW0JAF7</accession>
<sequence>ADCDFEANSCGWFEASDGDDFDWTWSSQSELSADFEQQAPAGDHTHGTAQGHFMLILKNSSDLFQTAKLQSPTFSQTGPGFYNYGLSVGAAELQLHLENSKDATALWRVLYNQGNQWSEATVQLGRLTEPFYLSLKKVSLSVYSGVAAIDDIRFEDCALPPAVESCDEPDHFWCRQTKACVGRHQLCDLVDDCGDRTDEIDCAPELQCDFENGICNWEQSVEDDFDWTRKQGPTSTLNTGPMKDNTLGTATGHYLYIETSGPQGFQDEAILLSPILNATEESSCTFRLYYHMFGKHIYQLAVYQRIWSNSKGQLLWQIFGDQGDRWIRKHLPISSRQPF</sequence>
<feature type="domain" description="MAM" evidence="4">
    <location>
        <begin position="1"/>
        <end position="159"/>
    </location>
</feature>
<evidence type="ECO:0000313" key="6">
    <source>
        <dbReference type="Proteomes" id="UP001488838"/>
    </source>
</evidence>
<proteinExistence type="predicted"/>
<comment type="caution">
    <text evidence="3">Lacks conserved residue(s) required for the propagation of feature annotation.</text>
</comment>
<dbReference type="SMART" id="SM00137">
    <property type="entry name" value="MAM"/>
    <property type="match status" value="2"/>
</dbReference>
<dbReference type="PROSITE" id="PS50060">
    <property type="entry name" value="MAM_2"/>
    <property type="match status" value="2"/>
</dbReference>
<dbReference type="InterPro" id="IPR036055">
    <property type="entry name" value="LDL_receptor-like_sf"/>
</dbReference>
<dbReference type="Proteomes" id="UP001488838">
    <property type="component" value="Unassembled WGS sequence"/>
</dbReference>
<name>A0AAW0JAF7_MYOGA</name>
<dbReference type="Pfam" id="PF00629">
    <property type="entry name" value="MAM"/>
    <property type="match status" value="2"/>
</dbReference>
<evidence type="ECO:0000313" key="5">
    <source>
        <dbReference type="EMBL" id="KAK7823833.1"/>
    </source>
</evidence>
<evidence type="ECO:0000256" key="3">
    <source>
        <dbReference type="PROSITE-ProRule" id="PRU00124"/>
    </source>
</evidence>
<keyword evidence="6" id="KW-1185">Reference proteome</keyword>
<dbReference type="PROSITE" id="PS01209">
    <property type="entry name" value="LDLRA_1"/>
    <property type="match status" value="1"/>
</dbReference>
<evidence type="ECO:0000256" key="1">
    <source>
        <dbReference type="ARBA" id="ARBA00022737"/>
    </source>
</evidence>
<dbReference type="InterPro" id="IPR013320">
    <property type="entry name" value="ConA-like_dom_sf"/>
</dbReference>
<keyword evidence="2 3" id="KW-1015">Disulfide bond</keyword>
<comment type="caution">
    <text evidence="5">The sequence shown here is derived from an EMBL/GenBank/DDBJ whole genome shotgun (WGS) entry which is preliminary data.</text>
</comment>
<dbReference type="Gene3D" id="2.60.120.200">
    <property type="match status" value="2"/>
</dbReference>
<dbReference type="SMART" id="SM00192">
    <property type="entry name" value="LDLa"/>
    <property type="match status" value="1"/>
</dbReference>
<dbReference type="InterPro" id="IPR002172">
    <property type="entry name" value="LDrepeatLR_classA_rpt"/>
</dbReference>
<dbReference type="InterPro" id="IPR023415">
    <property type="entry name" value="LDLR_class-A_CS"/>
</dbReference>
<feature type="domain" description="MAM" evidence="4">
    <location>
        <begin position="206"/>
        <end position="339"/>
    </location>
</feature>
<keyword evidence="1" id="KW-0677">Repeat</keyword>
<organism evidence="5 6">
    <name type="scientific">Myodes glareolus</name>
    <name type="common">Bank vole</name>
    <name type="synonym">Clethrionomys glareolus</name>
    <dbReference type="NCBI Taxonomy" id="447135"/>
    <lineage>
        <taxon>Eukaryota</taxon>
        <taxon>Metazoa</taxon>
        <taxon>Chordata</taxon>
        <taxon>Craniata</taxon>
        <taxon>Vertebrata</taxon>
        <taxon>Euteleostomi</taxon>
        <taxon>Mammalia</taxon>
        <taxon>Eutheria</taxon>
        <taxon>Euarchontoglires</taxon>
        <taxon>Glires</taxon>
        <taxon>Rodentia</taxon>
        <taxon>Myomorpha</taxon>
        <taxon>Muroidea</taxon>
        <taxon>Cricetidae</taxon>
        <taxon>Arvicolinae</taxon>
        <taxon>Myodes</taxon>
    </lineage>
</organism>
<dbReference type="CDD" id="cd06263">
    <property type="entry name" value="MAM"/>
    <property type="match status" value="2"/>
</dbReference>
<dbReference type="PANTHER" id="PTHR23282:SF140">
    <property type="entry name" value="MAM AND LDL-RECEPTOR CLASS A DOMAIN-CONTAINING PROTEIN 1"/>
    <property type="match status" value="1"/>
</dbReference>
<protein>
    <recommendedName>
        <fullName evidence="4">MAM domain-containing protein</fullName>
    </recommendedName>
</protein>
<dbReference type="InterPro" id="IPR051560">
    <property type="entry name" value="MAM_domain-containing"/>
</dbReference>
<evidence type="ECO:0000259" key="4">
    <source>
        <dbReference type="PROSITE" id="PS50060"/>
    </source>
</evidence>
<dbReference type="EMBL" id="JBBHLL010000049">
    <property type="protein sequence ID" value="KAK7823833.1"/>
    <property type="molecule type" value="Genomic_DNA"/>
</dbReference>
<dbReference type="Gene3D" id="4.10.400.10">
    <property type="entry name" value="Low-density Lipoprotein Receptor"/>
    <property type="match status" value="1"/>
</dbReference>
<dbReference type="AlphaFoldDB" id="A0AAW0JAF7"/>
<dbReference type="FunFam" id="2.60.120.200:FF:000182">
    <property type="entry name" value="MAM and LDL-receptor class A domain-containing protein 1"/>
    <property type="match status" value="1"/>
</dbReference>
<dbReference type="PANTHER" id="PTHR23282">
    <property type="entry name" value="APICAL ENDOSOMAL GLYCOPROTEIN PRECURSOR"/>
    <property type="match status" value="1"/>
</dbReference>
<feature type="non-terminal residue" evidence="5">
    <location>
        <position position="1"/>
    </location>
</feature>
<reference evidence="5 6" key="1">
    <citation type="journal article" date="2023" name="bioRxiv">
        <title>Conserved and derived expression patterns and positive selection on dental genes reveal complex evolutionary context of ever-growing rodent molars.</title>
        <authorList>
            <person name="Calamari Z.T."/>
            <person name="Song A."/>
            <person name="Cohen E."/>
            <person name="Akter M."/>
            <person name="Roy R.D."/>
            <person name="Hallikas O."/>
            <person name="Christensen M.M."/>
            <person name="Li P."/>
            <person name="Marangoni P."/>
            <person name="Jernvall J."/>
            <person name="Klein O.D."/>
        </authorList>
    </citation>
    <scope>NUCLEOTIDE SEQUENCE [LARGE SCALE GENOMIC DNA]</scope>
    <source>
        <strain evidence="5">V071</strain>
    </source>
</reference>
<dbReference type="CDD" id="cd00112">
    <property type="entry name" value="LDLa"/>
    <property type="match status" value="1"/>
</dbReference>
<dbReference type="GO" id="GO:0016020">
    <property type="term" value="C:membrane"/>
    <property type="evidence" value="ECO:0007669"/>
    <property type="project" value="InterPro"/>
</dbReference>
<feature type="disulfide bond" evidence="3">
    <location>
        <begin position="187"/>
        <end position="202"/>
    </location>
</feature>
<feature type="non-terminal residue" evidence="5">
    <location>
        <position position="339"/>
    </location>
</feature>